<evidence type="ECO:0000256" key="1">
    <source>
        <dbReference type="ARBA" id="ARBA00000798"/>
    </source>
</evidence>
<dbReference type="EMBL" id="OU015566">
    <property type="protein sequence ID" value="CAG5104966.1"/>
    <property type="molecule type" value="Genomic_DNA"/>
</dbReference>
<name>A0ABN7SNR9_OIKDI</name>
<protein>
    <recommendedName>
        <fullName evidence="2">phospholipase D</fullName>
        <ecNumber evidence="2">3.1.4.4</ecNumber>
    </recommendedName>
</protein>
<keyword evidence="6" id="KW-0443">Lipid metabolism</keyword>
<sequence length="590" mass="68994">MIEIENSHGSFAPTRKGSRARWFICGEDYFVAVKEAIDSAKEEIFIAGWWFMPQIELIRTEQRVTLEKSLKEAVRRGVKIFILVFNSNLEYILRFTRFYTAVKRKNKIYRENLIEHIRAQVVDQSMALLGGIDLCIGRYGEHGKYSLFDSSEEKFKGADYFNSFENPDWEKPRKDLKRIPYHDNACQIFGESARDLAAHFIQRWNFSNEKINSFCCFRLNNTPALQLKCIEADYNIEERYGGHFDLATNVESIQVLRSAGESSTGLKEKECSIYNAYCEVIKHSKRFIYIETQWFISDASLSQNSSNRIQNKIAASIASRIITAFEKDEDFKVYIVLPEVADFYGKFEDRNTPEQELFFHLQRHSLTEGVHSIKHQLDLYNSKMSSENPEKQIVFDNYITIAAFHKWEKHNNELFHSQIYVHSKLMIVDDERCIIGSANIQDRCFLGDRDTETSVLINGKEFCKSFRLKIWSVALGSLNGLDLCPSKDEFFFDHWNKVANANSSALWEAFRNLPHDSIKEYLNDKDPSWQKWKEEYEHKQKLPTEQKLEALKDYQGFLVKYQINFASNNKEIKTSSTSTDLIHKFTEMFL</sequence>
<organism evidence="8 9">
    <name type="scientific">Oikopleura dioica</name>
    <name type="common">Tunicate</name>
    <dbReference type="NCBI Taxonomy" id="34765"/>
    <lineage>
        <taxon>Eukaryota</taxon>
        <taxon>Metazoa</taxon>
        <taxon>Chordata</taxon>
        <taxon>Tunicata</taxon>
        <taxon>Appendicularia</taxon>
        <taxon>Copelata</taxon>
        <taxon>Oikopleuridae</taxon>
        <taxon>Oikopleura</taxon>
    </lineage>
</organism>
<evidence type="ECO:0000313" key="9">
    <source>
        <dbReference type="Proteomes" id="UP001158576"/>
    </source>
</evidence>
<feature type="domain" description="PLD phosphodiesterase" evidence="7">
    <location>
        <begin position="417"/>
        <end position="444"/>
    </location>
</feature>
<dbReference type="SUPFAM" id="SSF56024">
    <property type="entry name" value="Phospholipase D/nuclease"/>
    <property type="match status" value="2"/>
</dbReference>
<gene>
    <name evidence="8" type="ORF">OKIOD_LOCUS10479</name>
</gene>
<dbReference type="PANTHER" id="PTHR18896:SF76">
    <property type="entry name" value="PHOSPHOLIPASE"/>
    <property type="match status" value="1"/>
</dbReference>
<comment type="catalytic activity">
    <reaction evidence="1">
        <text>a 1,2-diacyl-sn-glycero-3-phosphocholine + H2O = a 1,2-diacyl-sn-glycero-3-phosphate + choline + H(+)</text>
        <dbReference type="Rhea" id="RHEA:14445"/>
        <dbReference type="ChEBI" id="CHEBI:15354"/>
        <dbReference type="ChEBI" id="CHEBI:15377"/>
        <dbReference type="ChEBI" id="CHEBI:15378"/>
        <dbReference type="ChEBI" id="CHEBI:57643"/>
        <dbReference type="ChEBI" id="CHEBI:58608"/>
        <dbReference type="EC" id="3.1.4.4"/>
    </reaction>
</comment>
<dbReference type="InterPro" id="IPR001736">
    <property type="entry name" value="PLipase_D/transphosphatidylase"/>
</dbReference>
<dbReference type="InterPro" id="IPR015679">
    <property type="entry name" value="PLipase_D_fam"/>
</dbReference>
<dbReference type="SMART" id="SM00155">
    <property type="entry name" value="PLDc"/>
    <property type="match status" value="1"/>
</dbReference>
<keyword evidence="5" id="KW-0442">Lipid degradation</keyword>
<dbReference type="InterPro" id="IPR025202">
    <property type="entry name" value="PLD-like_dom"/>
</dbReference>
<proteinExistence type="predicted"/>
<evidence type="ECO:0000313" key="8">
    <source>
        <dbReference type="EMBL" id="CAG5104966.1"/>
    </source>
</evidence>
<keyword evidence="9" id="KW-1185">Reference proteome</keyword>
<keyword evidence="3" id="KW-0677">Repeat</keyword>
<dbReference type="EC" id="3.1.4.4" evidence="2"/>
<dbReference type="Gene3D" id="3.30.870.10">
    <property type="entry name" value="Endonuclease Chain A"/>
    <property type="match status" value="2"/>
</dbReference>
<dbReference type="PROSITE" id="PS50035">
    <property type="entry name" value="PLD"/>
    <property type="match status" value="2"/>
</dbReference>
<evidence type="ECO:0000256" key="6">
    <source>
        <dbReference type="ARBA" id="ARBA00023098"/>
    </source>
</evidence>
<dbReference type="PANTHER" id="PTHR18896">
    <property type="entry name" value="PHOSPHOLIPASE D"/>
    <property type="match status" value="1"/>
</dbReference>
<evidence type="ECO:0000256" key="5">
    <source>
        <dbReference type="ARBA" id="ARBA00022963"/>
    </source>
</evidence>
<dbReference type="Pfam" id="PF13091">
    <property type="entry name" value="PLDc_2"/>
    <property type="match status" value="1"/>
</dbReference>
<evidence type="ECO:0000256" key="3">
    <source>
        <dbReference type="ARBA" id="ARBA00022737"/>
    </source>
</evidence>
<accession>A0ABN7SNR9</accession>
<evidence type="ECO:0000259" key="7">
    <source>
        <dbReference type="PROSITE" id="PS50035"/>
    </source>
</evidence>
<keyword evidence="4" id="KW-0378">Hydrolase</keyword>
<dbReference type="Proteomes" id="UP001158576">
    <property type="component" value="Chromosome 1"/>
</dbReference>
<evidence type="ECO:0000256" key="4">
    <source>
        <dbReference type="ARBA" id="ARBA00022801"/>
    </source>
</evidence>
<feature type="domain" description="PLD phosphodiesterase" evidence="7">
    <location>
        <begin position="111"/>
        <end position="138"/>
    </location>
</feature>
<reference evidence="8 9" key="1">
    <citation type="submission" date="2021-04" db="EMBL/GenBank/DDBJ databases">
        <authorList>
            <person name="Bliznina A."/>
        </authorList>
    </citation>
    <scope>NUCLEOTIDE SEQUENCE [LARGE SCALE GENOMIC DNA]</scope>
</reference>
<evidence type="ECO:0000256" key="2">
    <source>
        <dbReference type="ARBA" id="ARBA00012027"/>
    </source>
</evidence>